<dbReference type="GO" id="GO:0071014">
    <property type="term" value="C:post-mRNA release spliceosomal complex"/>
    <property type="evidence" value="ECO:0007669"/>
    <property type="project" value="TreeGrafter"/>
</dbReference>
<dbReference type="InterPro" id="IPR013169">
    <property type="entry name" value="mRNA_splic_Cwf18-like"/>
</dbReference>
<evidence type="ECO:0000313" key="3">
    <source>
        <dbReference type="Proteomes" id="UP000694569"/>
    </source>
</evidence>
<evidence type="ECO:0000313" key="2">
    <source>
        <dbReference type="Ensembl" id="ENSLLEP00000040775.1"/>
    </source>
</evidence>
<dbReference type="Pfam" id="PF08315">
    <property type="entry name" value="cwf18"/>
    <property type="match status" value="1"/>
</dbReference>
<reference evidence="2" key="2">
    <citation type="submission" date="2025-09" db="UniProtKB">
        <authorList>
            <consortium name="Ensembl"/>
        </authorList>
    </citation>
    <scope>IDENTIFICATION</scope>
</reference>
<feature type="region of interest" description="Disordered" evidence="1">
    <location>
        <begin position="21"/>
        <end position="55"/>
    </location>
</feature>
<feature type="compositionally biased region" description="Acidic residues" evidence="1">
    <location>
        <begin position="40"/>
        <end position="50"/>
    </location>
</feature>
<dbReference type="Proteomes" id="UP000694569">
    <property type="component" value="Unplaced"/>
</dbReference>
<dbReference type="PANTHER" id="PTHR31551">
    <property type="entry name" value="PRE-MRNA-SPLICING FACTOR CWF18"/>
    <property type="match status" value="1"/>
</dbReference>
<evidence type="ECO:0000256" key="1">
    <source>
        <dbReference type="SAM" id="MobiDB-lite"/>
    </source>
</evidence>
<proteinExistence type="predicted"/>
<dbReference type="Ensembl" id="ENSLLET00000042428.1">
    <property type="protein sequence ID" value="ENSLLEP00000040775.1"/>
    <property type="gene ID" value="ENSLLEG00000025967.1"/>
</dbReference>
<dbReference type="AlphaFoldDB" id="A0A8C5QPD8"/>
<organism evidence="2 3">
    <name type="scientific">Leptobrachium leishanense</name>
    <name type="common">Leishan spiny toad</name>
    <dbReference type="NCBI Taxonomy" id="445787"/>
    <lineage>
        <taxon>Eukaryota</taxon>
        <taxon>Metazoa</taxon>
        <taxon>Chordata</taxon>
        <taxon>Craniata</taxon>
        <taxon>Vertebrata</taxon>
        <taxon>Euteleostomi</taxon>
        <taxon>Amphibia</taxon>
        <taxon>Batrachia</taxon>
        <taxon>Anura</taxon>
        <taxon>Pelobatoidea</taxon>
        <taxon>Megophryidae</taxon>
        <taxon>Leptobrachium</taxon>
    </lineage>
</organism>
<protein>
    <submittedName>
        <fullName evidence="2">Uncharacterized protein</fullName>
    </submittedName>
</protein>
<dbReference type="GO" id="GO:0005684">
    <property type="term" value="C:U2-type spliceosomal complex"/>
    <property type="evidence" value="ECO:0007669"/>
    <property type="project" value="TreeGrafter"/>
</dbReference>
<name>A0A8C5QPD8_9ANUR</name>
<accession>A0A8C5QPD8</accession>
<dbReference type="PANTHER" id="PTHR31551:SF1">
    <property type="entry name" value="COILED-COIL DOMAIN-CONTAINING PROTEIN 12"/>
    <property type="match status" value="1"/>
</dbReference>
<keyword evidence="3" id="KW-1185">Reference proteome</keyword>
<reference evidence="2" key="1">
    <citation type="submission" date="2025-08" db="UniProtKB">
        <authorList>
            <consortium name="Ensembl"/>
        </authorList>
    </citation>
    <scope>IDENTIFICATION</scope>
</reference>
<sequence>MEENVGRLQEQALKRKERLRELRKKRERDDGEPENKMVTGEEEEEEEETAEEKHTELKLRNYTPLDDDLKQRQVPQAQPISGEQRTITIQFLLPQIVQRYGTRTLYVHKLRSACAERWIGAARACTDLIHRCLSNRVASPALCVTSLVTDLETSSSREIQNPGNASPSGYIRFGGALRNLLFLLGSVCLVCCKLGDLAVTLGSATTALERRVQYLSRCKC</sequence>